<proteinExistence type="predicted"/>
<dbReference type="EMBL" id="AWVA01000102">
    <property type="protein sequence ID" value="ERJ74362.1"/>
    <property type="molecule type" value="Genomic_DNA"/>
</dbReference>
<evidence type="ECO:0000313" key="1">
    <source>
        <dbReference type="EMBL" id="ERJ74362.1"/>
    </source>
</evidence>
<gene>
    <name evidence="1" type="ORF">HMPREF1557_01646</name>
</gene>
<protein>
    <submittedName>
        <fullName evidence="1">Uncharacterized protein</fullName>
    </submittedName>
</protein>
<accession>U2J2T0</accession>
<name>U2J2T0_9STRE</name>
<reference evidence="1 2" key="1">
    <citation type="submission" date="2013-06" db="EMBL/GenBank/DDBJ databases">
        <authorList>
            <person name="Weinstock G."/>
            <person name="Sodergren E."/>
            <person name="Lobos E.A."/>
            <person name="Fulton L."/>
            <person name="Fulton R."/>
            <person name="Courtney L."/>
            <person name="Fronick C."/>
            <person name="O'Laughlin M."/>
            <person name="Godfrey J."/>
            <person name="Wilson R.M."/>
            <person name="Miner T."/>
            <person name="Farmer C."/>
            <person name="Delehaunty K."/>
            <person name="Cordes M."/>
            <person name="Minx P."/>
            <person name="Tomlinson C."/>
            <person name="Chen J."/>
            <person name="Wollam A."/>
            <person name="Pepin K.H."/>
            <person name="Bhonagiri V."/>
            <person name="Zhang X."/>
            <person name="Warren W."/>
            <person name="Mitreva M."/>
            <person name="Mardis E.R."/>
            <person name="Wilson R.K."/>
        </authorList>
    </citation>
    <scope>NUCLEOTIDE SEQUENCE [LARGE SCALE GENOMIC DNA]</scope>
    <source>
        <strain evidence="1 2">W1703</strain>
    </source>
</reference>
<evidence type="ECO:0000313" key="2">
    <source>
        <dbReference type="Proteomes" id="UP000016617"/>
    </source>
</evidence>
<dbReference type="Proteomes" id="UP000016617">
    <property type="component" value="Unassembled WGS sequence"/>
</dbReference>
<sequence>MNIHKFSFNSSLFFIKLLLIITKIYGLDLLPQNPRAIPIQSFQGFCGDSFFIATRTSAASFFGYKLIEDWADCILSASNSHPYVSDGQIMHLLYFKNKSHSYLFGSYFTIISY</sequence>
<comment type="caution">
    <text evidence="1">The sequence shown here is derived from an EMBL/GenBank/DDBJ whole genome shotgun (WGS) entry which is preliminary data.</text>
</comment>
<dbReference type="AlphaFoldDB" id="U2J2T0"/>
<organism evidence="1 2">
    <name type="scientific">Streptococcus sobrinus W1703</name>
    <dbReference type="NCBI Taxonomy" id="1227275"/>
    <lineage>
        <taxon>Bacteria</taxon>
        <taxon>Bacillati</taxon>
        <taxon>Bacillota</taxon>
        <taxon>Bacilli</taxon>
        <taxon>Lactobacillales</taxon>
        <taxon>Streptococcaceae</taxon>
        <taxon>Streptococcus</taxon>
    </lineage>
</organism>
<dbReference type="HOGENOM" id="CLU_2132213_0_0_9"/>